<organism evidence="1 2">
    <name type="scientific">Bradyrhizobium frederickii</name>
    <dbReference type="NCBI Taxonomy" id="2560054"/>
    <lineage>
        <taxon>Bacteria</taxon>
        <taxon>Pseudomonadati</taxon>
        <taxon>Pseudomonadota</taxon>
        <taxon>Alphaproteobacteria</taxon>
        <taxon>Hyphomicrobiales</taxon>
        <taxon>Nitrobacteraceae</taxon>
        <taxon>Bradyrhizobium</taxon>
    </lineage>
</organism>
<dbReference type="AlphaFoldDB" id="A0A4Y9NNG1"/>
<proteinExistence type="predicted"/>
<evidence type="ECO:0008006" key="3">
    <source>
        <dbReference type="Google" id="ProtNLM"/>
    </source>
</evidence>
<reference evidence="1 2" key="1">
    <citation type="submission" date="2019-03" db="EMBL/GenBank/DDBJ databases">
        <title>Bradyrhizobium strains diversity.</title>
        <authorList>
            <person name="Urquiaga M.C.O."/>
            <person name="Hungria M."/>
            <person name="Delamuta J.R.M."/>
            <person name="Klepa M.S."/>
        </authorList>
    </citation>
    <scope>NUCLEOTIDE SEQUENCE [LARGE SCALE GENOMIC DNA]</scope>
    <source>
        <strain evidence="1 2">CNPSo 3426</strain>
    </source>
</reference>
<name>A0A4Y9NNG1_9BRAD</name>
<evidence type="ECO:0000313" key="1">
    <source>
        <dbReference type="EMBL" id="TFV69419.1"/>
    </source>
</evidence>
<protein>
    <recommendedName>
        <fullName evidence="3">ClpX-type ZB domain-containing protein</fullName>
    </recommendedName>
</protein>
<comment type="caution">
    <text evidence="1">The sequence shown here is derived from an EMBL/GenBank/DDBJ whole genome shotgun (WGS) entry which is preliminary data.</text>
</comment>
<gene>
    <name evidence="1" type="ORF">E4K64_33345</name>
</gene>
<dbReference type="Proteomes" id="UP000297700">
    <property type="component" value="Unassembled WGS sequence"/>
</dbReference>
<accession>A0A4Y9NNG1</accession>
<sequence length="75" mass="8332">MKRTAITPKDQRGLKMVSQGFPMSENTRCDHCEGEFAPEQLVVLAPPIGDGEMICKRCIEIKLRRAVAQMPSGDN</sequence>
<evidence type="ECO:0000313" key="2">
    <source>
        <dbReference type="Proteomes" id="UP000297700"/>
    </source>
</evidence>
<dbReference type="EMBL" id="SPQS01000027">
    <property type="protein sequence ID" value="TFV69419.1"/>
    <property type="molecule type" value="Genomic_DNA"/>
</dbReference>